<evidence type="ECO:0000256" key="2">
    <source>
        <dbReference type="ARBA" id="ARBA00023125"/>
    </source>
</evidence>
<dbReference type="InterPro" id="IPR050090">
    <property type="entry name" value="Tyrosine_recombinase_XerCD"/>
</dbReference>
<evidence type="ECO:0000313" key="9">
    <source>
        <dbReference type="Proteomes" id="UP001458946"/>
    </source>
</evidence>
<feature type="region of interest" description="Disordered" evidence="5">
    <location>
        <begin position="1"/>
        <end position="20"/>
    </location>
</feature>
<dbReference type="InterPro" id="IPR011010">
    <property type="entry name" value="DNA_brk_join_enz"/>
</dbReference>
<organism evidence="8 9">
    <name type="scientific">Deinococcus xinjiangensis</name>
    <dbReference type="NCBI Taxonomy" id="457454"/>
    <lineage>
        <taxon>Bacteria</taxon>
        <taxon>Thermotogati</taxon>
        <taxon>Deinococcota</taxon>
        <taxon>Deinococci</taxon>
        <taxon>Deinococcales</taxon>
        <taxon>Deinococcaceae</taxon>
        <taxon>Deinococcus</taxon>
    </lineage>
</organism>
<protein>
    <submittedName>
        <fullName evidence="8">Tyrosine recombinase XerC</fullName>
    </submittedName>
</protein>
<evidence type="ECO:0000256" key="3">
    <source>
        <dbReference type="ARBA" id="ARBA00023172"/>
    </source>
</evidence>
<accession>A0ABP9VH43</accession>
<evidence type="ECO:0000256" key="5">
    <source>
        <dbReference type="SAM" id="MobiDB-lite"/>
    </source>
</evidence>
<dbReference type="InterPro" id="IPR004107">
    <property type="entry name" value="Integrase_SAM-like_N"/>
</dbReference>
<dbReference type="PANTHER" id="PTHR30349:SF81">
    <property type="entry name" value="TYROSINE RECOMBINASE XERC"/>
    <property type="match status" value="1"/>
</dbReference>
<dbReference type="InterPro" id="IPR010998">
    <property type="entry name" value="Integrase_recombinase_N"/>
</dbReference>
<dbReference type="PANTHER" id="PTHR30349">
    <property type="entry name" value="PHAGE INTEGRASE-RELATED"/>
    <property type="match status" value="1"/>
</dbReference>
<dbReference type="Proteomes" id="UP001458946">
    <property type="component" value="Unassembled WGS sequence"/>
</dbReference>
<feature type="domain" description="Core-binding (CB)" evidence="7">
    <location>
        <begin position="74"/>
        <end position="160"/>
    </location>
</feature>
<evidence type="ECO:0000259" key="6">
    <source>
        <dbReference type="PROSITE" id="PS51898"/>
    </source>
</evidence>
<dbReference type="InterPro" id="IPR044068">
    <property type="entry name" value="CB"/>
</dbReference>
<keyword evidence="3" id="KW-0233">DNA recombination</keyword>
<evidence type="ECO:0000313" key="8">
    <source>
        <dbReference type="EMBL" id="GAA5504541.1"/>
    </source>
</evidence>
<dbReference type="Gene3D" id="1.10.150.130">
    <property type="match status" value="1"/>
</dbReference>
<evidence type="ECO:0000256" key="1">
    <source>
        <dbReference type="ARBA" id="ARBA00022908"/>
    </source>
</evidence>
<evidence type="ECO:0000259" key="7">
    <source>
        <dbReference type="PROSITE" id="PS51900"/>
    </source>
</evidence>
<dbReference type="EMBL" id="BAABRN010000159">
    <property type="protein sequence ID" value="GAA5504541.1"/>
    <property type="molecule type" value="Genomic_DNA"/>
</dbReference>
<gene>
    <name evidence="8" type="primary">xerC_18</name>
    <name evidence="8" type="ORF">Dxin01_04317</name>
</gene>
<keyword evidence="9" id="KW-1185">Reference proteome</keyword>
<dbReference type="Pfam" id="PF00589">
    <property type="entry name" value="Phage_integrase"/>
    <property type="match status" value="1"/>
</dbReference>
<name>A0ABP9VH43_9DEIO</name>
<dbReference type="PROSITE" id="PS51900">
    <property type="entry name" value="CB"/>
    <property type="match status" value="1"/>
</dbReference>
<feature type="compositionally biased region" description="Basic and acidic residues" evidence="5">
    <location>
        <begin position="1"/>
        <end position="16"/>
    </location>
</feature>
<dbReference type="CDD" id="cd00397">
    <property type="entry name" value="DNA_BRE_C"/>
    <property type="match status" value="1"/>
</dbReference>
<dbReference type="InterPro" id="IPR002104">
    <property type="entry name" value="Integrase_catalytic"/>
</dbReference>
<keyword evidence="1" id="KW-0229">DNA integration</keyword>
<reference evidence="8 9" key="1">
    <citation type="submission" date="2024-02" db="EMBL/GenBank/DDBJ databases">
        <title>Deinococcus xinjiangensis NBRC 107630.</title>
        <authorList>
            <person name="Ichikawa N."/>
            <person name="Katano-Makiyama Y."/>
            <person name="Hidaka K."/>
        </authorList>
    </citation>
    <scope>NUCLEOTIDE SEQUENCE [LARGE SCALE GENOMIC DNA]</scope>
    <source>
        <strain evidence="8 9">NBRC 107630</strain>
    </source>
</reference>
<dbReference type="SUPFAM" id="SSF56349">
    <property type="entry name" value="DNA breaking-rejoining enzymes"/>
    <property type="match status" value="1"/>
</dbReference>
<comment type="caution">
    <text evidence="8">The sequence shown here is derived from an EMBL/GenBank/DDBJ whole genome shotgun (WGS) entry which is preliminary data.</text>
</comment>
<evidence type="ECO:0000256" key="4">
    <source>
        <dbReference type="PROSITE-ProRule" id="PRU01248"/>
    </source>
</evidence>
<proteinExistence type="predicted"/>
<dbReference type="InterPro" id="IPR013762">
    <property type="entry name" value="Integrase-like_cat_sf"/>
</dbReference>
<sequence length="365" mass="40606">MRDVDTSQEDRCDRRISTPVPSGLRSHHAFASPWKLLLDVFRGNLLAQTREWTGLHDDELRRRAVKAAGERDVTALVSLVTAYLSHAGGSGVLTSRHTLDTYRIGVKQFLAWSDMNAVNLLRPGRHDGQHYINSLLAKGRKPAGVKLKVAAANCLYRALRWAGATQATPFEDVKVAPDHTSGLVKRPPYSEDDLHDVLRVADVQVRFLLLLTAHGGLRISEVLGLKWVDLDTDARRLTVTSGKGRKSRIVAMSTSLSRAARDYRALYGPGGTEAQDGNRSTSPEFVFRFSDAETARYHMKKAFREAEVKFRGFHPGRKYAGTRLLQQIKDFGRVAAHLSHESVDTTRKGYAALPVDDLKNDLAGW</sequence>
<keyword evidence="2 4" id="KW-0238">DNA-binding</keyword>
<dbReference type="Gene3D" id="1.10.443.10">
    <property type="entry name" value="Intergrase catalytic core"/>
    <property type="match status" value="1"/>
</dbReference>
<dbReference type="Pfam" id="PF02899">
    <property type="entry name" value="Phage_int_SAM_1"/>
    <property type="match status" value="1"/>
</dbReference>
<dbReference type="PROSITE" id="PS51898">
    <property type="entry name" value="TYR_RECOMBINASE"/>
    <property type="match status" value="1"/>
</dbReference>
<feature type="domain" description="Tyr recombinase" evidence="6">
    <location>
        <begin position="184"/>
        <end position="363"/>
    </location>
</feature>